<reference evidence="2" key="1">
    <citation type="journal article" date="2014" name="Front. Microbiol.">
        <title>High frequency of phylogenetically diverse reductive dehalogenase-homologous genes in deep subseafloor sedimentary metagenomes.</title>
        <authorList>
            <person name="Kawai M."/>
            <person name="Futagami T."/>
            <person name="Toyoda A."/>
            <person name="Takaki Y."/>
            <person name="Nishi S."/>
            <person name="Hori S."/>
            <person name="Arai W."/>
            <person name="Tsubouchi T."/>
            <person name="Morono Y."/>
            <person name="Uchiyama I."/>
            <person name="Ito T."/>
            <person name="Fujiyama A."/>
            <person name="Inagaki F."/>
            <person name="Takami H."/>
        </authorList>
    </citation>
    <scope>NUCLEOTIDE SEQUENCE</scope>
    <source>
        <strain evidence="2">Expedition CK06-06</strain>
    </source>
</reference>
<dbReference type="EMBL" id="BARU01000763">
    <property type="protein sequence ID" value="GAH24638.1"/>
    <property type="molecule type" value="Genomic_DNA"/>
</dbReference>
<dbReference type="Gene3D" id="3.10.450.90">
    <property type="entry name" value="ArcTGT, C2 domain"/>
    <property type="match status" value="1"/>
</dbReference>
<dbReference type="PROSITE" id="PS50890">
    <property type="entry name" value="PUA"/>
    <property type="match status" value="1"/>
</dbReference>
<dbReference type="SUPFAM" id="SSF88802">
    <property type="entry name" value="Pre-PUA domain"/>
    <property type="match status" value="1"/>
</dbReference>
<evidence type="ECO:0000313" key="2">
    <source>
        <dbReference type="EMBL" id="GAH24638.1"/>
    </source>
</evidence>
<dbReference type="SMART" id="SM00359">
    <property type="entry name" value="PUA"/>
    <property type="match status" value="1"/>
</dbReference>
<feature type="domain" description="PUA" evidence="1">
    <location>
        <begin position="85"/>
        <end position="159"/>
    </location>
</feature>
<organism evidence="2">
    <name type="scientific">marine sediment metagenome</name>
    <dbReference type="NCBI Taxonomy" id="412755"/>
    <lineage>
        <taxon>unclassified sequences</taxon>
        <taxon>metagenomes</taxon>
        <taxon>ecological metagenomes</taxon>
    </lineage>
</organism>
<proteinExistence type="predicted"/>
<dbReference type="InterPro" id="IPR038250">
    <property type="entry name" value="TGT_C2_sf"/>
</dbReference>
<sequence length="163" mass="18799">MENKLFFALRKVKAISDYQFGQTITDILFENDNEIHIEFSKNTDKIKHIYYDENLLLNLRPTNGFLTLSLFAANKIIKNISTPRLRAVVLNDISDFIRKGRNVFCKHVLDIDDNLRPLDEIIVVNQKNNLLAIGRLAIPIPYIRSFKTGIAIKVRKGIDKSKL</sequence>
<dbReference type="Gene3D" id="2.30.130.10">
    <property type="entry name" value="PUA domain"/>
    <property type="match status" value="1"/>
</dbReference>
<comment type="caution">
    <text evidence="2">The sequence shown here is derived from an EMBL/GenBank/DDBJ whole genome shotgun (WGS) entry which is preliminary data.</text>
</comment>
<name>X1FV33_9ZZZZ</name>
<gene>
    <name evidence="2" type="ORF">S03H2_02323</name>
</gene>
<dbReference type="GO" id="GO:0003723">
    <property type="term" value="F:RNA binding"/>
    <property type="evidence" value="ECO:0007669"/>
    <property type="project" value="InterPro"/>
</dbReference>
<protein>
    <recommendedName>
        <fullName evidence="1">PUA domain-containing protein</fullName>
    </recommendedName>
</protein>
<dbReference type="InterPro" id="IPR015947">
    <property type="entry name" value="PUA-like_sf"/>
</dbReference>
<dbReference type="AlphaFoldDB" id="X1FV33"/>
<dbReference type="Pfam" id="PF14810">
    <property type="entry name" value="TGT_C2"/>
    <property type="match status" value="1"/>
</dbReference>
<dbReference type="InterPro" id="IPR029402">
    <property type="entry name" value="TGT_C2"/>
</dbReference>
<dbReference type="InterPro" id="IPR002478">
    <property type="entry name" value="PUA"/>
</dbReference>
<dbReference type="CDD" id="cd21149">
    <property type="entry name" value="PUA_archaeosine_TGT"/>
    <property type="match status" value="1"/>
</dbReference>
<accession>X1FV33</accession>
<dbReference type="Pfam" id="PF01472">
    <property type="entry name" value="PUA"/>
    <property type="match status" value="1"/>
</dbReference>
<dbReference type="InterPro" id="IPR036974">
    <property type="entry name" value="PUA_sf"/>
</dbReference>
<evidence type="ECO:0000259" key="1">
    <source>
        <dbReference type="SMART" id="SM00359"/>
    </source>
</evidence>
<dbReference type="SUPFAM" id="SSF88697">
    <property type="entry name" value="PUA domain-like"/>
    <property type="match status" value="1"/>
</dbReference>